<reference evidence="1" key="1">
    <citation type="submission" date="2021-03" db="EMBL/GenBank/DDBJ databases">
        <authorList>
            <person name="Peeters C."/>
        </authorList>
    </citation>
    <scope>NUCLEOTIDE SEQUENCE</scope>
    <source>
        <strain evidence="1">LMG 31506</strain>
    </source>
</reference>
<accession>A0A916IZS6</accession>
<dbReference type="EMBL" id="CAJPUY010000055">
    <property type="protein sequence ID" value="CAG2158599.1"/>
    <property type="molecule type" value="Genomic_DNA"/>
</dbReference>
<comment type="caution">
    <text evidence="1">The sequence shown here is derived from an EMBL/GenBank/DDBJ whole genome shotgun (WGS) entry which is preliminary data.</text>
</comment>
<dbReference type="Proteomes" id="UP000672934">
    <property type="component" value="Unassembled WGS sequence"/>
</dbReference>
<name>A0A916IZS6_9BURK</name>
<protein>
    <submittedName>
        <fullName evidence="1">Uncharacterized protein</fullName>
    </submittedName>
</protein>
<dbReference type="AlphaFoldDB" id="A0A916IZS6"/>
<proteinExistence type="predicted"/>
<evidence type="ECO:0000313" key="2">
    <source>
        <dbReference type="Proteomes" id="UP000672934"/>
    </source>
</evidence>
<gene>
    <name evidence="1" type="ORF">LMG31506_06431</name>
</gene>
<organism evidence="1 2">
    <name type="scientific">Cupriavidus yeoncheonensis</name>
    <dbReference type="NCBI Taxonomy" id="1462994"/>
    <lineage>
        <taxon>Bacteria</taxon>
        <taxon>Pseudomonadati</taxon>
        <taxon>Pseudomonadota</taxon>
        <taxon>Betaproteobacteria</taxon>
        <taxon>Burkholderiales</taxon>
        <taxon>Burkholderiaceae</taxon>
        <taxon>Cupriavidus</taxon>
    </lineage>
</organism>
<keyword evidence="2" id="KW-1185">Reference proteome</keyword>
<sequence>MCGKDSVNLILEPSPLPHDLGSARHLPSHCLRSLVWNPNLGQEATRVELREDRRVDLIRLHAGFSDETDLQRVGDDHSADMTSQYIRNSDRIAGRLEYHVVVGL</sequence>
<evidence type="ECO:0000313" key="1">
    <source>
        <dbReference type="EMBL" id="CAG2158599.1"/>
    </source>
</evidence>